<keyword evidence="3" id="KW-1185">Reference proteome</keyword>
<dbReference type="GeneID" id="107071533"/>
<dbReference type="PANTHER" id="PTHR22895:SF0">
    <property type="entry name" value="ARMADILLO REPEAT-CONTAINING PROTEIN 6"/>
    <property type="match status" value="1"/>
</dbReference>
<dbReference type="InterPro" id="IPR000225">
    <property type="entry name" value="Armadillo"/>
</dbReference>
<dbReference type="RefSeq" id="XP_015186090.1">
    <property type="nucleotide sequence ID" value="XM_015330604.1"/>
</dbReference>
<accession>A0ABM1J0V1</accession>
<dbReference type="SUPFAM" id="SSF48371">
    <property type="entry name" value="ARM repeat"/>
    <property type="match status" value="1"/>
</dbReference>
<protein>
    <submittedName>
        <fullName evidence="4 5">Armadillo repeat-containing protein 6 homolog</fullName>
    </submittedName>
</protein>
<dbReference type="Proteomes" id="UP000694924">
    <property type="component" value="Unplaced"/>
</dbReference>
<evidence type="ECO:0000256" key="1">
    <source>
        <dbReference type="ARBA" id="ARBA00022737"/>
    </source>
</evidence>
<feature type="repeat" description="ARM" evidence="2">
    <location>
        <begin position="368"/>
        <end position="401"/>
    </location>
</feature>
<sequence>MVRVISQETYDEAVNENIEVFSMSPEEAIQETVKQFESQGVDLSNVIKDLIITQDHDLILTYLEQLRTAMTKKHYERIPQILDKLTIELDKDIARRVYAGKQGCYGVLLNIMKNCEYDTLILRSTLKTITSLMTGNPDLLDDKGVSIQMEILDKQRDKLVLQCLLRWIRECCIKHEANRQNIFNAHIFKRLKKILTRDDATASEVRDACSVLRALVLDDDIRHEYGKAHEHATVIARGALDVLTGLLSKFKNEKAVMGDIMITLASLIVRNEFCQDVTDAGGLKFVLDVIINYPDSEKLNWQALKLLKALAGNDNVKSQIVMAGSAPLIVSVISRFKKSESIVSAGLACISALTLRSSSNAGVFYDCGSVSIIIDAMKSYPKSINVLKQAAWTIRNMSVRNKMECHEFIGYGVEDILKSALTMHGPKLENDIKAALRDLGLKVELKERWTGKGAKLNSEADKQPVYE</sequence>
<evidence type="ECO:0000313" key="3">
    <source>
        <dbReference type="Proteomes" id="UP000694924"/>
    </source>
</evidence>
<dbReference type="InterPro" id="IPR016024">
    <property type="entry name" value="ARM-type_fold"/>
</dbReference>
<name>A0ABM1J0V1_POLDO</name>
<dbReference type="SMART" id="SM00185">
    <property type="entry name" value="ARM"/>
    <property type="match status" value="4"/>
</dbReference>
<reference evidence="4 5" key="1">
    <citation type="submission" date="2025-05" db="UniProtKB">
        <authorList>
            <consortium name="RefSeq"/>
        </authorList>
    </citation>
    <scope>IDENTIFICATION</scope>
    <source>
        <tissue evidence="4 5">Whole body</tissue>
    </source>
</reference>
<evidence type="ECO:0000256" key="2">
    <source>
        <dbReference type="PROSITE-ProRule" id="PRU00259"/>
    </source>
</evidence>
<dbReference type="PANTHER" id="PTHR22895">
    <property type="entry name" value="ARMADILLO REPEAT-CONTAINING PROTEIN 6"/>
    <property type="match status" value="1"/>
</dbReference>
<dbReference type="RefSeq" id="XP_015186088.1">
    <property type="nucleotide sequence ID" value="XM_015330602.1"/>
</dbReference>
<evidence type="ECO:0000313" key="5">
    <source>
        <dbReference type="RefSeq" id="XP_015186090.1"/>
    </source>
</evidence>
<gene>
    <name evidence="4 5" type="primary">LOC107071533</name>
</gene>
<evidence type="ECO:0000313" key="4">
    <source>
        <dbReference type="RefSeq" id="XP_015186088.1"/>
    </source>
</evidence>
<dbReference type="PROSITE" id="PS50176">
    <property type="entry name" value="ARM_REPEAT"/>
    <property type="match status" value="1"/>
</dbReference>
<dbReference type="InterPro" id="IPR011989">
    <property type="entry name" value="ARM-like"/>
</dbReference>
<keyword evidence="1" id="KW-0677">Repeat</keyword>
<dbReference type="Gene3D" id="1.25.10.10">
    <property type="entry name" value="Leucine-rich Repeat Variant"/>
    <property type="match status" value="1"/>
</dbReference>
<organism evidence="3 4">
    <name type="scientific">Polistes dominula</name>
    <name type="common">European paper wasp</name>
    <name type="synonym">Vespa dominula</name>
    <dbReference type="NCBI Taxonomy" id="743375"/>
    <lineage>
        <taxon>Eukaryota</taxon>
        <taxon>Metazoa</taxon>
        <taxon>Ecdysozoa</taxon>
        <taxon>Arthropoda</taxon>
        <taxon>Hexapoda</taxon>
        <taxon>Insecta</taxon>
        <taxon>Pterygota</taxon>
        <taxon>Neoptera</taxon>
        <taxon>Endopterygota</taxon>
        <taxon>Hymenoptera</taxon>
        <taxon>Apocrita</taxon>
        <taxon>Aculeata</taxon>
        <taxon>Vespoidea</taxon>
        <taxon>Vespidae</taxon>
        <taxon>Polistinae</taxon>
        <taxon>Polistini</taxon>
        <taxon>Polistes</taxon>
    </lineage>
</organism>
<proteinExistence type="predicted"/>